<dbReference type="EMBL" id="VFMN01000001">
    <property type="protein sequence ID" value="TQJ09525.1"/>
    <property type="molecule type" value="Genomic_DNA"/>
</dbReference>
<organism evidence="1 2">
    <name type="scientific">Lapillicoccus jejuensis</name>
    <dbReference type="NCBI Taxonomy" id="402171"/>
    <lineage>
        <taxon>Bacteria</taxon>
        <taxon>Bacillati</taxon>
        <taxon>Actinomycetota</taxon>
        <taxon>Actinomycetes</taxon>
        <taxon>Micrococcales</taxon>
        <taxon>Intrasporangiaceae</taxon>
        <taxon>Lapillicoccus</taxon>
    </lineage>
</organism>
<evidence type="ECO:0000313" key="2">
    <source>
        <dbReference type="Proteomes" id="UP000317893"/>
    </source>
</evidence>
<dbReference type="OrthoDB" id="5141713at2"/>
<comment type="caution">
    <text evidence="1">The sequence shown here is derived from an EMBL/GenBank/DDBJ whole genome shotgun (WGS) entry which is preliminary data.</text>
</comment>
<accession>A0A542E2H4</accession>
<gene>
    <name evidence="1" type="ORF">FB458_2637</name>
</gene>
<evidence type="ECO:0008006" key="3">
    <source>
        <dbReference type="Google" id="ProtNLM"/>
    </source>
</evidence>
<dbReference type="AlphaFoldDB" id="A0A542E2H4"/>
<evidence type="ECO:0000313" key="1">
    <source>
        <dbReference type="EMBL" id="TQJ09525.1"/>
    </source>
</evidence>
<dbReference type="InterPro" id="IPR043777">
    <property type="entry name" value="DUF5719"/>
</dbReference>
<dbReference type="Pfam" id="PF18986">
    <property type="entry name" value="DUF5719"/>
    <property type="match status" value="1"/>
</dbReference>
<proteinExistence type="predicted"/>
<dbReference type="Proteomes" id="UP000317893">
    <property type="component" value="Unassembled WGS sequence"/>
</dbReference>
<reference evidence="1 2" key="1">
    <citation type="submission" date="2019-06" db="EMBL/GenBank/DDBJ databases">
        <title>Sequencing the genomes of 1000 actinobacteria strains.</title>
        <authorList>
            <person name="Klenk H.-P."/>
        </authorList>
    </citation>
    <scope>NUCLEOTIDE SEQUENCE [LARGE SCALE GENOMIC DNA]</scope>
    <source>
        <strain evidence="1 2">DSM 18607</strain>
    </source>
</reference>
<dbReference type="RefSeq" id="WP_141848880.1">
    <property type="nucleotide sequence ID" value="NZ_BAAAPR010000009.1"/>
</dbReference>
<name>A0A542E2H4_9MICO</name>
<keyword evidence="2" id="KW-1185">Reference proteome</keyword>
<sequence>MSHRLTGPVRAVLLAAATAGLVVGAARVPGVVQVAPPAGTAAAAAAASAAPAGAAGSAAGALRPVTSATLVCAGPETEGLSAVPADGGATTVLAAAAPARALGGVRPTGSAGTLRLRTPSTTAATATARGSLLRTTVTGATPVEVVAGGALAPGVAAVQTWLRTDSDARGLSAAPCQAARAESWLVAGGGQSTRRERLVLVNPGANPVTADVEVLGAAGVLATSGGQDVAVPPHGRTSLLLDALVGGEESPVVHVTASGGVLGAVLADSWVDGAVPRGGDDAVPSAAPSTQQVIPAASFAGPAHLRIAVPGDAEAVVQARVLAADGPHPLPVSPVVRVKGHHVLDIDLGSLPSATDAVELRSDHPVVAGLMLERRGAAAGDPSDLAWVTSTDPVTSTAGVPLSAELDGVLTLVATGGPARATVTTVDAAGAARSSTVDVPVDSTVAVGVRGPGSVWVTRVSGTLRAGVALRVQDDRARKGQGPLFTAFGLPPAAVTTTQVPVRRVG</sequence>
<protein>
    <recommendedName>
        <fullName evidence="3">Secreted protein</fullName>
    </recommendedName>
</protein>